<evidence type="ECO:0000256" key="3">
    <source>
        <dbReference type="ARBA" id="ARBA00022723"/>
    </source>
</evidence>
<comment type="caution">
    <text evidence="9">The sequence shown here is derived from an EMBL/GenBank/DDBJ whole genome shotgun (WGS) entry which is preliminary data.</text>
</comment>
<gene>
    <name evidence="9" type="ORF">P378_10240</name>
</gene>
<feature type="binding site" evidence="7">
    <location>
        <position position="79"/>
    </location>
    <ligand>
        <name>[4Fe-4S] cluster</name>
        <dbReference type="ChEBI" id="CHEBI:49883"/>
        <label>3</label>
    </ligand>
</feature>
<feature type="binding site" evidence="7">
    <location>
        <position position="83"/>
    </location>
    <ligand>
        <name>[4Fe-4S] cluster</name>
        <dbReference type="ChEBI" id="CHEBI:49883"/>
        <label>4</label>
    </ligand>
</feature>
<dbReference type="PANTHER" id="PTHR43545">
    <property type="entry name" value="FORMATE DEHYDROGENASE, NITRATE-INDUCIBLE, IRON-SULFUR SUBUNIT"/>
    <property type="match status" value="1"/>
</dbReference>
<dbReference type="GO" id="GO:0015944">
    <property type="term" value="P:formate oxidation"/>
    <property type="evidence" value="ECO:0007669"/>
    <property type="project" value="InterPro"/>
</dbReference>
<dbReference type="PROSITE" id="PS51379">
    <property type="entry name" value="4FE4S_FER_2"/>
    <property type="match status" value="2"/>
</dbReference>
<evidence type="ECO:0000256" key="7">
    <source>
        <dbReference type="PIRSR" id="PIRSR036298-50"/>
    </source>
</evidence>
<organism evidence="9 10">
    <name type="scientific">Desulforamulus profundi</name>
    <dbReference type="NCBI Taxonomy" id="1383067"/>
    <lineage>
        <taxon>Bacteria</taxon>
        <taxon>Bacillati</taxon>
        <taxon>Bacillota</taxon>
        <taxon>Clostridia</taxon>
        <taxon>Eubacteriales</taxon>
        <taxon>Peptococcaceae</taxon>
        <taxon>Desulforamulus</taxon>
    </lineage>
</organism>
<evidence type="ECO:0000313" key="9">
    <source>
        <dbReference type="EMBL" id="PHJ38201.1"/>
    </source>
</evidence>
<protein>
    <submittedName>
        <fullName evidence="9">(4Fe-4S)-binding protein</fullName>
    </submittedName>
</protein>
<evidence type="ECO:0000256" key="2">
    <source>
        <dbReference type="ARBA" id="ARBA00022485"/>
    </source>
</evidence>
<evidence type="ECO:0000256" key="1">
    <source>
        <dbReference type="ARBA" id="ARBA00004196"/>
    </source>
</evidence>
<keyword evidence="6 7" id="KW-0411">Iron-sulfur</keyword>
<dbReference type="PANTHER" id="PTHR43545:SF4">
    <property type="entry name" value="IRON-SULFUR PROTEIN"/>
    <property type="match status" value="1"/>
</dbReference>
<evidence type="ECO:0000256" key="5">
    <source>
        <dbReference type="ARBA" id="ARBA00023004"/>
    </source>
</evidence>
<evidence type="ECO:0000256" key="4">
    <source>
        <dbReference type="ARBA" id="ARBA00022737"/>
    </source>
</evidence>
<proteinExistence type="predicted"/>
<feature type="binding site" evidence="7">
    <location>
        <position position="151"/>
    </location>
    <ligand>
        <name>[4Fe-4S] cluster</name>
        <dbReference type="ChEBI" id="CHEBI:49883"/>
        <label>1</label>
    </ligand>
</feature>
<evidence type="ECO:0000259" key="8">
    <source>
        <dbReference type="PROSITE" id="PS51379"/>
    </source>
</evidence>
<dbReference type="PROSITE" id="PS00198">
    <property type="entry name" value="4FE4S_FER_1"/>
    <property type="match status" value="1"/>
</dbReference>
<name>A0A2C6L2G4_9FIRM</name>
<keyword evidence="3 7" id="KW-0479">Metal-binding</keyword>
<dbReference type="PIRSF" id="PIRSF036298">
    <property type="entry name" value="FDH_4Fe4S"/>
    <property type="match status" value="1"/>
</dbReference>
<dbReference type="GO" id="GO:0046872">
    <property type="term" value="F:metal ion binding"/>
    <property type="evidence" value="ECO:0007669"/>
    <property type="project" value="UniProtKB-KW"/>
</dbReference>
<feature type="binding site" evidence="7">
    <location>
        <position position="71"/>
    </location>
    <ligand>
        <name>[4Fe-4S] cluster</name>
        <dbReference type="ChEBI" id="CHEBI:49883"/>
        <label>3</label>
    </ligand>
</feature>
<feature type="binding site" evidence="7">
    <location>
        <position position="22"/>
    </location>
    <ligand>
        <name>[4Fe-4S] cluster</name>
        <dbReference type="ChEBI" id="CHEBI:49883"/>
        <label>2</label>
    </ligand>
</feature>
<dbReference type="InterPro" id="IPR051555">
    <property type="entry name" value="FDH_Electron_Transfer_Unit"/>
</dbReference>
<feature type="domain" description="4Fe-4S ferredoxin-type" evidence="8">
    <location>
        <begin position="3"/>
        <end position="33"/>
    </location>
</feature>
<feature type="binding site" evidence="7">
    <location>
        <position position="103"/>
    </location>
    <ligand>
        <name>[4Fe-4S] cluster</name>
        <dbReference type="ChEBI" id="CHEBI:49883"/>
        <label>4</label>
    </ligand>
</feature>
<dbReference type="OrthoDB" id="9810688at2"/>
<accession>A0A2C6L2G4</accession>
<dbReference type="EMBL" id="AWQQ01000054">
    <property type="protein sequence ID" value="PHJ38201.1"/>
    <property type="molecule type" value="Genomic_DNA"/>
</dbReference>
<dbReference type="Gene3D" id="3.30.70.20">
    <property type="match status" value="2"/>
</dbReference>
<feature type="binding site" evidence="7">
    <location>
        <position position="12"/>
    </location>
    <ligand>
        <name>[4Fe-4S] cluster</name>
        <dbReference type="ChEBI" id="CHEBI:49883"/>
        <label>1</label>
    </ligand>
</feature>
<dbReference type="GO" id="GO:0051539">
    <property type="term" value="F:4 iron, 4 sulfur cluster binding"/>
    <property type="evidence" value="ECO:0007669"/>
    <property type="project" value="UniProtKB-KW"/>
</dbReference>
<dbReference type="CDD" id="cd10561">
    <property type="entry name" value="HybA_like"/>
    <property type="match status" value="1"/>
</dbReference>
<feature type="domain" description="4Fe-4S ferredoxin-type" evidence="8">
    <location>
        <begin position="94"/>
        <end position="123"/>
    </location>
</feature>
<feature type="binding site" evidence="7">
    <location>
        <position position="74"/>
    </location>
    <ligand>
        <name>[4Fe-4S] cluster</name>
        <dbReference type="ChEBI" id="CHEBI:49883"/>
        <label>3</label>
    </ligand>
</feature>
<dbReference type="InterPro" id="IPR017900">
    <property type="entry name" value="4Fe4S_Fe_S_CS"/>
</dbReference>
<dbReference type="AlphaFoldDB" id="A0A2C6L2G4"/>
<feature type="binding site" evidence="7">
    <location>
        <position position="109"/>
    </location>
    <ligand>
        <name>[4Fe-4S] cluster</name>
        <dbReference type="ChEBI" id="CHEBI:49883"/>
        <label>4</label>
    </ligand>
</feature>
<dbReference type="Proteomes" id="UP000222564">
    <property type="component" value="Unassembled WGS sequence"/>
</dbReference>
<evidence type="ECO:0000313" key="10">
    <source>
        <dbReference type="Proteomes" id="UP000222564"/>
    </source>
</evidence>
<feature type="binding site" evidence="7">
    <location>
        <position position="18"/>
    </location>
    <ligand>
        <name>[4Fe-4S] cluster</name>
        <dbReference type="ChEBI" id="CHEBI:49883"/>
        <label>1</label>
    </ligand>
</feature>
<keyword evidence="2 7" id="KW-0004">4Fe-4S</keyword>
<feature type="binding site" evidence="7">
    <location>
        <position position="106"/>
    </location>
    <ligand>
        <name>[4Fe-4S] cluster</name>
        <dbReference type="ChEBI" id="CHEBI:49883"/>
        <label>4</label>
    </ligand>
</feature>
<dbReference type="InterPro" id="IPR017896">
    <property type="entry name" value="4Fe4S_Fe-S-bd"/>
</dbReference>
<dbReference type="RefSeq" id="WP_099083031.1">
    <property type="nucleotide sequence ID" value="NZ_AWQQ01000054.1"/>
</dbReference>
<feature type="binding site" evidence="7">
    <location>
        <position position="147"/>
    </location>
    <ligand>
        <name>[4Fe-4S] cluster</name>
        <dbReference type="ChEBI" id="CHEBI:49883"/>
        <label>2</label>
    </ligand>
</feature>
<reference evidence="9 10" key="1">
    <citation type="submission" date="2013-09" db="EMBL/GenBank/DDBJ databases">
        <title>Biodegradation of hydrocarbons in the deep terrestrial subsurface : characterization of a microbial consortium composed of two Desulfotomaculum species originating from a deep geological formation.</title>
        <authorList>
            <person name="Aullo T."/>
            <person name="Berlendis S."/>
            <person name="Lascourreges J.-F."/>
            <person name="Dessort D."/>
            <person name="Saint-Laurent S."/>
            <person name="Schraauwers B."/>
            <person name="Mas J."/>
            <person name="Magot M."/>
            <person name="Ranchou-Peyruse A."/>
        </authorList>
    </citation>
    <scope>NUCLEOTIDE SEQUENCE [LARGE SCALE GENOMIC DNA]</scope>
    <source>
        <strain evidence="9 10">Bs107</strain>
    </source>
</reference>
<dbReference type="Pfam" id="PF13247">
    <property type="entry name" value="Fer4_11"/>
    <property type="match status" value="1"/>
</dbReference>
<comment type="subcellular location">
    <subcellularLocation>
        <location evidence="1">Cell envelope</location>
    </subcellularLocation>
</comment>
<dbReference type="Pfam" id="PF12797">
    <property type="entry name" value="Fer4_2"/>
    <property type="match status" value="1"/>
</dbReference>
<feature type="binding site" evidence="7">
    <location>
        <position position="132"/>
    </location>
    <ligand>
        <name>[4Fe-4S] cluster</name>
        <dbReference type="ChEBI" id="CHEBI:49883"/>
        <label>2</label>
    </ligand>
</feature>
<evidence type="ECO:0000256" key="6">
    <source>
        <dbReference type="ARBA" id="ARBA00023014"/>
    </source>
</evidence>
<feature type="binding site" evidence="7">
    <location>
        <position position="113"/>
    </location>
    <ligand>
        <name>[4Fe-4S] cluster</name>
        <dbReference type="ChEBI" id="CHEBI:49883"/>
        <label>3</label>
    </ligand>
</feature>
<keyword evidence="4" id="KW-0677">Repeat</keyword>
<dbReference type="GO" id="GO:0045333">
    <property type="term" value="P:cellular respiration"/>
    <property type="evidence" value="ECO:0007669"/>
    <property type="project" value="InterPro"/>
</dbReference>
<keyword evidence="5 7" id="KW-0408">Iron</keyword>
<feature type="binding site" evidence="7">
    <location>
        <position position="15"/>
    </location>
    <ligand>
        <name>[4Fe-4S] cluster</name>
        <dbReference type="ChEBI" id="CHEBI:49883"/>
        <label>1</label>
    </ligand>
</feature>
<dbReference type="InterPro" id="IPR014603">
    <property type="entry name" value="Formate_DH_Fe-S_su"/>
</dbReference>
<dbReference type="GO" id="GO:0030313">
    <property type="term" value="C:cell envelope"/>
    <property type="evidence" value="ECO:0007669"/>
    <property type="project" value="UniProtKB-SubCell"/>
</dbReference>
<keyword evidence="10" id="KW-1185">Reference proteome</keyword>
<comment type="cofactor">
    <cofactor evidence="7">
        <name>[4Fe-4S] cluster</name>
        <dbReference type="ChEBI" id="CHEBI:49883"/>
    </cofactor>
    <text evidence="7">Binds 4 [4Fe-4S] clusters per subunit.</text>
</comment>
<dbReference type="SUPFAM" id="SSF54862">
    <property type="entry name" value="4Fe-4S ferredoxins"/>
    <property type="match status" value="1"/>
</dbReference>
<sequence length="260" mass="28832">MAKGVLVDLTKCVGCGSCTVACKLWNDMKFSEKEPAMGPGVKLSANNWTVVSFNEVKKDTGKVWRFVKQQCLHCQDPACASACFAKALQKTKEGPVVYYPHLCVGCRYCMIACPFNVPKYEWDKTFPLVSKCQMCSTKVAKGEAPACVSVCPAGVFKFGERDEMLKEAKAAIAKDSKYVKDVYGEKQAGGTSWLYISDVPFEQLGFNTKISSIPSSTYSHDFLKYTPVVAVSWGIILTGLYHYTKRRNEISKDSNKNVKL</sequence>
<feature type="binding site" evidence="7">
    <location>
        <position position="135"/>
    </location>
    <ligand>
        <name>[4Fe-4S] cluster</name>
        <dbReference type="ChEBI" id="CHEBI:49883"/>
        <label>2</label>
    </ligand>
</feature>